<sequence>MFGNIDKSKGYLFSSFSLQDILTQQTQKLRQEVEALEANRLLNTAPEDLKQYLVQKYYVEPLILRREDWYADTAEVQVDVRYDSRRFIRDTGRPVYAPGERVDVYVPFEGDPELFYAHANQFSSNPPRAVVNKTDLLFRYDSPSDAPLVDVRSSVERVLNEIEQYLALQRAMIQAYNQGLANQSAQCIEQRRTRLLAQSERVAALGIPVRRREDAPKTYAVPTVQKKAAPKLPPASAMPFKPEPTWAMEQYEQALRIMQDMAIVMERSPEAFKSMNEEALRQHFLVQLNGQFEGKATGETFNMSGKTDILLREADRNVFIAECKFWKGPKAFKEAIDQLLGYTTWRDGKTAILVFNRGIDTTTVMNGIDARVKEHPNFKRAVTWSHESGFRYVLRANDDAGRELILTVLIFHVPA</sequence>
<comment type="caution">
    <text evidence="1">The sequence shown here is derived from an EMBL/GenBank/DDBJ whole genome shotgun (WGS) entry which is preliminary data.</text>
</comment>
<name>A0A0F9V0B2_9ZZZZ</name>
<evidence type="ECO:0000313" key="1">
    <source>
        <dbReference type="EMBL" id="KKN98675.1"/>
    </source>
</evidence>
<gene>
    <name evidence="1" type="ORF">LCGC14_0143540</name>
</gene>
<accession>A0A0F9V0B2</accession>
<dbReference type="AlphaFoldDB" id="A0A0F9V0B2"/>
<dbReference type="EMBL" id="LAZR01000050">
    <property type="protein sequence ID" value="KKN98675.1"/>
    <property type="molecule type" value="Genomic_DNA"/>
</dbReference>
<proteinExistence type="predicted"/>
<organism evidence="1">
    <name type="scientific">marine sediment metagenome</name>
    <dbReference type="NCBI Taxonomy" id="412755"/>
    <lineage>
        <taxon>unclassified sequences</taxon>
        <taxon>metagenomes</taxon>
        <taxon>ecological metagenomes</taxon>
    </lineage>
</organism>
<protein>
    <submittedName>
        <fullName evidence="1">Uncharacterized protein</fullName>
    </submittedName>
</protein>
<reference evidence="1" key="1">
    <citation type="journal article" date="2015" name="Nature">
        <title>Complex archaea that bridge the gap between prokaryotes and eukaryotes.</title>
        <authorList>
            <person name="Spang A."/>
            <person name="Saw J.H."/>
            <person name="Jorgensen S.L."/>
            <person name="Zaremba-Niedzwiedzka K."/>
            <person name="Martijn J."/>
            <person name="Lind A.E."/>
            <person name="van Eijk R."/>
            <person name="Schleper C."/>
            <person name="Guy L."/>
            <person name="Ettema T.J."/>
        </authorList>
    </citation>
    <scope>NUCLEOTIDE SEQUENCE</scope>
</reference>